<dbReference type="InterPro" id="IPR013325">
    <property type="entry name" value="RNA_pol_sigma_r2"/>
</dbReference>
<evidence type="ECO:0000256" key="1">
    <source>
        <dbReference type="ARBA" id="ARBA00010641"/>
    </source>
</evidence>
<dbReference type="InterPro" id="IPR014284">
    <property type="entry name" value="RNA_pol_sigma-70_dom"/>
</dbReference>
<proteinExistence type="inferred from homology"/>
<feature type="compositionally biased region" description="Low complexity" evidence="6">
    <location>
        <begin position="27"/>
        <end position="37"/>
    </location>
</feature>
<dbReference type="Gene3D" id="1.10.10.10">
    <property type="entry name" value="Winged helix-like DNA-binding domain superfamily/Winged helix DNA-binding domain"/>
    <property type="match status" value="1"/>
</dbReference>
<dbReference type="SUPFAM" id="SSF88946">
    <property type="entry name" value="Sigma2 domain of RNA polymerase sigma factors"/>
    <property type="match status" value="1"/>
</dbReference>
<dbReference type="InterPro" id="IPR036388">
    <property type="entry name" value="WH-like_DNA-bd_sf"/>
</dbReference>
<comment type="similarity">
    <text evidence="1">Belongs to the sigma-70 factor family. ECF subfamily.</text>
</comment>
<sequence>MRTLSVVKRSPSGDPGAGRGGEGTGAAGPAAGAAGPAGAPAADVAIAELYAAHWTGLVRLAWLLLRDDLAAEEVVQDAFIAVHRRWDSLRNHESAAAYLRRAVVNGARSGLRHRGVEERYLSREQGEPTAHGRRSEASAEDRALDAEAASSMVVALGRLSQRQREVLTMRYYLDLSEAEIADALGISAGSVKAHAHRGLAALRDRMEMSS</sequence>
<feature type="region of interest" description="Disordered" evidence="6">
    <location>
        <begin position="1"/>
        <end position="37"/>
    </location>
</feature>
<dbReference type="NCBIfam" id="TIGR02937">
    <property type="entry name" value="sigma70-ECF"/>
    <property type="match status" value="1"/>
</dbReference>
<keyword evidence="2" id="KW-0805">Transcription regulation</keyword>
<dbReference type="Pfam" id="PF04542">
    <property type="entry name" value="Sigma70_r2"/>
    <property type="match status" value="1"/>
</dbReference>
<evidence type="ECO:0000256" key="4">
    <source>
        <dbReference type="ARBA" id="ARBA00023125"/>
    </source>
</evidence>
<accession>A0AAU7JTX7</accession>
<gene>
    <name evidence="9" type="ORF">ABEG17_00675</name>
</gene>
<feature type="region of interest" description="Disordered" evidence="6">
    <location>
        <begin position="122"/>
        <end position="141"/>
    </location>
</feature>
<dbReference type="GO" id="GO:0006352">
    <property type="term" value="P:DNA-templated transcription initiation"/>
    <property type="evidence" value="ECO:0007669"/>
    <property type="project" value="InterPro"/>
</dbReference>
<reference evidence="9" key="1">
    <citation type="submission" date="2024-05" db="EMBL/GenBank/DDBJ databases">
        <authorList>
            <person name="Kim S."/>
            <person name="Heo J."/>
            <person name="Choi H."/>
            <person name="Choi Y."/>
            <person name="Kwon S.-W."/>
            <person name="Kim Y."/>
        </authorList>
    </citation>
    <scope>NUCLEOTIDE SEQUENCE</scope>
    <source>
        <strain evidence="9">KACC 23699</strain>
    </source>
</reference>
<dbReference type="EMBL" id="CP157483">
    <property type="protein sequence ID" value="XBO43876.1"/>
    <property type="molecule type" value="Genomic_DNA"/>
</dbReference>
<feature type="domain" description="RNA polymerase sigma-70 region 2" evidence="7">
    <location>
        <begin position="49"/>
        <end position="114"/>
    </location>
</feature>
<dbReference type="InterPro" id="IPR007627">
    <property type="entry name" value="RNA_pol_sigma70_r2"/>
</dbReference>
<dbReference type="GO" id="GO:0003677">
    <property type="term" value="F:DNA binding"/>
    <property type="evidence" value="ECO:0007669"/>
    <property type="project" value="UniProtKB-KW"/>
</dbReference>
<protein>
    <submittedName>
        <fullName evidence="9">SigE family RNA polymerase sigma factor</fullName>
    </submittedName>
</protein>
<dbReference type="PANTHER" id="PTHR43133:SF50">
    <property type="entry name" value="ECF RNA POLYMERASE SIGMA FACTOR SIGM"/>
    <property type="match status" value="1"/>
</dbReference>
<organism evidence="9">
    <name type="scientific">Pedococcus sp. KACC 23699</name>
    <dbReference type="NCBI Taxonomy" id="3149228"/>
    <lineage>
        <taxon>Bacteria</taxon>
        <taxon>Bacillati</taxon>
        <taxon>Actinomycetota</taxon>
        <taxon>Actinomycetes</taxon>
        <taxon>Micrococcales</taxon>
        <taxon>Intrasporangiaceae</taxon>
        <taxon>Pedococcus</taxon>
    </lineage>
</organism>
<name>A0AAU7JTX7_9MICO</name>
<evidence type="ECO:0000256" key="6">
    <source>
        <dbReference type="SAM" id="MobiDB-lite"/>
    </source>
</evidence>
<dbReference type="SUPFAM" id="SSF88659">
    <property type="entry name" value="Sigma3 and sigma4 domains of RNA polymerase sigma factors"/>
    <property type="match status" value="1"/>
</dbReference>
<evidence type="ECO:0000256" key="3">
    <source>
        <dbReference type="ARBA" id="ARBA00023082"/>
    </source>
</evidence>
<feature type="domain" description="RNA polymerase sigma factor 70 region 4 type 2" evidence="8">
    <location>
        <begin position="155"/>
        <end position="202"/>
    </location>
</feature>
<dbReference type="RefSeq" id="WP_406831325.1">
    <property type="nucleotide sequence ID" value="NZ_CP157483.1"/>
</dbReference>
<feature type="compositionally biased region" description="Gly residues" evidence="6">
    <location>
        <begin position="15"/>
        <end position="26"/>
    </location>
</feature>
<evidence type="ECO:0000313" key="9">
    <source>
        <dbReference type="EMBL" id="XBO43876.1"/>
    </source>
</evidence>
<dbReference type="NCBIfam" id="TIGR02983">
    <property type="entry name" value="SigE-fam_strep"/>
    <property type="match status" value="1"/>
</dbReference>
<keyword evidence="3" id="KW-0731">Sigma factor</keyword>
<keyword evidence="4" id="KW-0238">DNA-binding</keyword>
<dbReference type="Gene3D" id="1.10.1740.10">
    <property type="match status" value="1"/>
</dbReference>
<dbReference type="InterPro" id="IPR013324">
    <property type="entry name" value="RNA_pol_sigma_r3/r4-like"/>
</dbReference>
<evidence type="ECO:0000256" key="2">
    <source>
        <dbReference type="ARBA" id="ARBA00023015"/>
    </source>
</evidence>
<dbReference type="PANTHER" id="PTHR43133">
    <property type="entry name" value="RNA POLYMERASE ECF-TYPE SIGMA FACTO"/>
    <property type="match status" value="1"/>
</dbReference>
<dbReference type="InterPro" id="IPR039425">
    <property type="entry name" value="RNA_pol_sigma-70-like"/>
</dbReference>
<dbReference type="InterPro" id="IPR014325">
    <property type="entry name" value="RNA_pol_sigma-E_actinobac"/>
</dbReference>
<dbReference type="GO" id="GO:0016987">
    <property type="term" value="F:sigma factor activity"/>
    <property type="evidence" value="ECO:0007669"/>
    <property type="project" value="UniProtKB-KW"/>
</dbReference>
<dbReference type="AlphaFoldDB" id="A0AAU7JTX7"/>
<dbReference type="InterPro" id="IPR013249">
    <property type="entry name" value="RNA_pol_sigma70_r4_t2"/>
</dbReference>
<evidence type="ECO:0000259" key="7">
    <source>
        <dbReference type="Pfam" id="PF04542"/>
    </source>
</evidence>
<evidence type="ECO:0000259" key="8">
    <source>
        <dbReference type="Pfam" id="PF08281"/>
    </source>
</evidence>
<dbReference type="CDD" id="cd06171">
    <property type="entry name" value="Sigma70_r4"/>
    <property type="match status" value="1"/>
</dbReference>
<dbReference type="Pfam" id="PF08281">
    <property type="entry name" value="Sigma70_r4_2"/>
    <property type="match status" value="1"/>
</dbReference>
<evidence type="ECO:0000256" key="5">
    <source>
        <dbReference type="ARBA" id="ARBA00023163"/>
    </source>
</evidence>
<keyword evidence="5" id="KW-0804">Transcription</keyword>